<dbReference type="AlphaFoldDB" id="A0AAW1WG23"/>
<proteinExistence type="predicted"/>
<gene>
    <name evidence="1" type="ORF">M0R45_032025</name>
</gene>
<sequence>MLCVCVQRKTERCGGDVKGGNVEYKFFFFCSSKAWRSERGTGVWCGQERRRWSRDEHGLGFGFIAGGDAIEGSEAATRGRGQGGEGEAWA</sequence>
<evidence type="ECO:0000313" key="1">
    <source>
        <dbReference type="EMBL" id="KAK9923617.1"/>
    </source>
</evidence>
<name>A0AAW1WG23_RUBAR</name>
<protein>
    <submittedName>
        <fullName evidence="1">Uncharacterized protein</fullName>
    </submittedName>
</protein>
<comment type="caution">
    <text evidence="1">The sequence shown here is derived from an EMBL/GenBank/DDBJ whole genome shotgun (WGS) entry which is preliminary data.</text>
</comment>
<dbReference type="EMBL" id="JBEDUW010000006">
    <property type="protein sequence ID" value="KAK9923617.1"/>
    <property type="molecule type" value="Genomic_DNA"/>
</dbReference>
<dbReference type="Proteomes" id="UP001457282">
    <property type="component" value="Unassembled WGS sequence"/>
</dbReference>
<evidence type="ECO:0000313" key="2">
    <source>
        <dbReference type="Proteomes" id="UP001457282"/>
    </source>
</evidence>
<organism evidence="1 2">
    <name type="scientific">Rubus argutus</name>
    <name type="common">Southern blackberry</name>
    <dbReference type="NCBI Taxonomy" id="59490"/>
    <lineage>
        <taxon>Eukaryota</taxon>
        <taxon>Viridiplantae</taxon>
        <taxon>Streptophyta</taxon>
        <taxon>Embryophyta</taxon>
        <taxon>Tracheophyta</taxon>
        <taxon>Spermatophyta</taxon>
        <taxon>Magnoliopsida</taxon>
        <taxon>eudicotyledons</taxon>
        <taxon>Gunneridae</taxon>
        <taxon>Pentapetalae</taxon>
        <taxon>rosids</taxon>
        <taxon>fabids</taxon>
        <taxon>Rosales</taxon>
        <taxon>Rosaceae</taxon>
        <taxon>Rosoideae</taxon>
        <taxon>Rosoideae incertae sedis</taxon>
        <taxon>Rubus</taxon>
    </lineage>
</organism>
<keyword evidence="2" id="KW-1185">Reference proteome</keyword>
<reference evidence="1 2" key="1">
    <citation type="journal article" date="2023" name="G3 (Bethesda)">
        <title>A chromosome-length genome assembly and annotation of blackberry (Rubus argutus, cv. 'Hillquist').</title>
        <authorList>
            <person name="Bruna T."/>
            <person name="Aryal R."/>
            <person name="Dudchenko O."/>
            <person name="Sargent D.J."/>
            <person name="Mead D."/>
            <person name="Buti M."/>
            <person name="Cavallini A."/>
            <person name="Hytonen T."/>
            <person name="Andres J."/>
            <person name="Pham M."/>
            <person name="Weisz D."/>
            <person name="Mascagni F."/>
            <person name="Usai G."/>
            <person name="Natali L."/>
            <person name="Bassil N."/>
            <person name="Fernandez G.E."/>
            <person name="Lomsadze A."/>
            <person name="Armour M."/>
            <person name="Olukolu B."/>
            <person name="Poorten T."/>
            <person name="Britton C."/>
            <person name="Davik J."/>
            <person name="Ashrafi H."/>
            <person name="Aiden E.L."/>
            <person name="Borodovsky M."/>
            <person name="Worthington M."/>
        </authorList>
    </citation>
    <scope>NUCLEOTIDE SEQUENCE [LARGE SCALE GENOMIC DNA]</scope>
    <source>
        <strain evidence="1">PI 553951</strain>
    </source>
</reference>
<accession>A0AAW1WG23</accession>